<reference evidence="3 4" key="1">
    <citation type="submission" date="2019-02" db="EMBL/GenBank/DDBJ databases">
        <title>Genomic Encyclopedia of Type Strains, Phase IV (KMG-IV): sequencing the most valuable type-strain genomes for metagenomic binning, comparative biology and taxonomic classification.</title>
        <authorList>
            <person name="Goeker M."/>
        </authorList>
    </citation>
    <scope>NUCLEOTIDE SEQUENCE [LARGE SCALE GENOMIC DNA]</scope>
    <source>
        <strain evidence="3 4">K24</strain>
    </source>
</reference>
<evidence type="ECO:0000313" key="3">
    <source>
        <dbReference type="EMBL" id="RZS80978.1"/>
    </source>
</evidence>
<dbReference type="Gene3D" id="3.40.710.10">
    <property type="entry name" value="DD-peptidase/beta-lactamase superfamily"/>
    <property type="match status" value="1"/>
</dbReference>
<evidence type="ECO:0000256" key="1">
    <source>
        <dbReference type="SAM" id="MobiDB-lite"/>
    </source>
</evidence>
<organism evidence="3 4">
    <name type="scientific">Pigmentiphaga kullae</name>
    <dbReference type="NCBI Taxonomy" id="151784"/>
    <lineage>
        <taxon>Bacteria</taxon>
        <taxon>Pseudomonadati</taxon>
        <taxon>Pseudomonadota</taxon>
        <taxon>Betaproteobacteria</taxon>
        <taxon>Burkholderiales</taxon>
        <taxon>Alcaligenaceae</taxon>
        <taxon>Pigmentiphaga</taxon>
    </lineage>
</organism>
<dbReference type="AlphaFoldDB" id="A0A4Q7ND47"/>
<proteinExistence type="predicted"/>
<dbReference type="PANTHER" id="PTHR43283">
    <property type="entry name" value="BETA-LACTAMASE-RELATED"/>
    <property type="match status" value="1"/>
</dbReference>
<dbReference type="SUPFAM" id="SSF56601">
    <property type="entry name" value="beta-lactamase/transpeptidase-like"/>
    <property type="match status" value="1"/>
</dbReference>
<dbReference type="Pfam" id="PF00144">
    <property type="entry name" value="Beta-lactamase"/>
    <property type="match status" value="1"/>
</dbReference>
<dbReference type="EMBL" id="SGXC01000002">
    <property type="protein sequence ID" value="RZS80978.1"/>
    <property type="molecule type" value="Genomic_DNA"/>
</dbReference>
<sequence>MHEPQWRAYCLRWRLRRTASGPLATIRRTKVTIHAASVPPSSSRPSWMPRPGRSLVYSLALAGLIGLAGCGSDDDPPPAPPEPPANTYPHAKEPIGTVRQMYDGTLTPDLAVNTFRNIDRLFPTRSIAPAATPRPLPKAAKQLPAIKFTAGGKNYDIYDYLALNRVSGLLVLKNGEIAYETYQYGNTEKTRWMSMSVAKSITSTLIGVAIQDGLIGSVHDQVVKYVPKLAGSAYDGATVRDVLMMSSGVKWDETYTNPASDRRALLEAQIGQKPGTALELMSKLPRAAAPGSTFNYSTGETQIAGELLHGAIKKPLAHYLSEKIWSKFGMEAEANWWLDSPDGIEIGGSGLSATLRDWGRFGLFFMNDGVIDGKSILPNNWVADAGSGKSLSGGDPLPYYGYMWWVNTDGQSAIDKAFYATGIFGQNIYINQKEKVVIVTWGAQSKPTGAGVVNNTAFFDAVVKALQ</sequence>
<dbReference type="InterPro" id="IPR012338">
    <property type="entry name" value="Beta-lactam/transpept-like"/>
</dbReference>
<evidence type="ECO:0000259" key="2">
    <source>
        <dbReference type="Pfam" id="PF00144"/>
    </source>
</evidence>
<dbReference type="Proteomes" id="UP000292445">
    <property type="component" value="Unassembled WGS sequence"/>
</dbReference>
<feature type="region of interest" description="Disordered" evidence="1">
    <location>
        <begin position="70"/>
        <end position="92"/>
    </location>
</feature>
<evidence type="ECO:0000313" key="4">
    <source>
        <dbReference type="Proteomes" id="UP000292445"/>
    </source>
</evidence>
<name>A0A4Q7ND47_9BURK</name>
<gene>
    <name evidence="3" type="ORF">EV675_3591</name>
</gene>
<feature type="domain" description="Beta-lactamase-related" evidence="2">
    <location>
        <begin position="169"/>
        <end position="456"/>
    </location>
</feature>
<dbReference type="InterPro" id="IPR001466">
    <property type="entry name" value="Beta-lactam-related"/>
</dbReference>
<dbReference type="PANTHER" id="PTHR43283:SF14">
    <property type="entry name" value="BLL8153 PROTEIN"/>
    <property type="match status" value="1"/>
</dbReference>
<protein>
    <recommendedName>
        <fullName evidence="2">Beta-lactamase-related domain-containing protein</fullName>
    </recommendedName>
</protein>
<keyword evidence="4" id="KW-1185">Reference proteome</keyword>
<accession>A0A4Q7ND47</accession>
<comment type="caution">
    <text evidence="3">The sequence shown here is derived from an EMBL/GenBank/DDBJ whole genome shotgun (WGS) entry which is preliminary data.</text>
</comment>
<feature type="compositionally biased region" description="Pro residues" evidence="1">
    <location>
        <begin position="77"/>
        <end position="86"/>
    </location>
</feature>
<dbReference type="InterPro" id="IPR050789">
    <property type="entry name" value="Diverse_Enzym_Activities"/>
</dbReference>